<reference evidence="3 4" key="1">
    <citation type="journal article" date="2015" name="Nature">
        <title>rRNA introns, odd ribosomes, and small enigmatic genomes across a large radiation of phyla.</title>
        <authorList>
            <person name="Brown C.T."/>
            <person name="Hug L.A."/>
            <person name="Thomas B.C."/>
            <person name="Sharon I."/>
            <person name="Castelle C.J."/>
            <person name="Singh A."/>
            <person name="Wilkins M.J."/>
            <person name="Williams K.H."/>
            <person name="Banfield J.F."/>
        </authorList>
    </citation>
    <scope>NUCLEOTIDE SEQUENCE [LARGE SCALE GENOMIC DNA]</scope>
</reference>
<gene>
    <name evidence="3" type="ORF">UT24_C0008G0036</name>
</gene>
<dbReference type="NCBIfam" id="TIGR01076">
    <property type="entry name" value="sortase_fam"/>
    <property type="match status" value="1"/>
</dbReference>
<keyword evidence="2" id="KW-0472">Membrane</keyword>
<organism evidence="3 4">
    <name type="scientific">Candidatus Woesebacteria bacterium GW2011_GWB1_39_12</name>
    <dbReference type="NCBI Taxonomy" id="1618574"/>
    <lineage>
        <taxon>Bacteria</taxon>
        <taxon>Candidatus Woeseibacteriota</taxon>
    </lineage>
</organism>
<protein>
    <submittedName>
        <fullName evidence="3">Sortase family protein</fullName>
    </submittedName>
</protein>
<dbReference type="Pfam" id="PF04203">
    <property type="entry name" value="Sortase"/>
    <property type="match status" value="1"/>
</dbReference>
<dbReference type="EMBL" id="LBWB01000008">
    <property type="protein sequence ID" value="KKR00908.1"/>
    <property type="molecule type" value="Genomic_DNA"/>
</dbReference>
<dbReference type="Proteomes" id="UP000033881">
    <property type="component" value="Unassembled WGS sequence"/>
</dbReference>
<comment type="caution">
    <text evidence="3">The sequence shown here is derived from an EMBL/GenBank/DDBJ whole genome shotgun (WGS) entry which is preliminary data.</text>
</comment>
<keyword evidence="2" id="KW-1133">Transmembrane helix</keyword>
<name>A0A0G0MCJ3_9BACT</name>
<evidence type="ECO:0000313" key="4">
    <source>
        <dbReference type="Proteomes" id="UP000033881"/>
    </source>
</evidence>
<keyword evidence="1" id="KW-0378">Hydrolase</keyword>
<dbReference type="STRING" id="1618574.UT24_C0008G0036"/>
<dbReference type="Gene3D" id="2.40.260.10">
    <property type="entry name" value="Sortase"/>
    <property type="match status" value="1"/>
</dbReference>
<sequence length="184" mass="20479">MKNKTSVPRITLGISLLFLGILLFIGRKTTPVSQSVSFESEPVKVEKLSSEEVDDAKIPERIMIPQLSLDLEVKKANIVNGYWEVFEDKAGWGMGSGIPGQVGNQVIFAHAREGLFLPLQSIKEGTKLYVLTKNGWFGYEVRDIKEVYPNQIEVIGETADETLTLYTCSGFADSKRLIVIAKRV</sequence>
<accession>A0A0G0MCJ3</accession>
<dbReference type="InterPro" id="IPR005754">
    <property type="entry name" value="Sortase"/>
</dbReference>
<evidence type="ECO:0000313" key="3">
    <source>
        <dbReference type="EMBL" id="KKR00908.1"/>
    </source>
</evidence>
<dbReference type="AlphaFoldDB" id="A0A0G0MCJ3"/>
<feature type="transmembrane region" description="Helical" evidence="2">
    <location>
        <begin position="6"/>
        <end position="25"/>
    </location>
</feature>
<proteinExistence type="predicted"/>
<evidence type="ECO:0000256" key="1">
    <source>
        <dbReference type="ARBA" id="ARBA00022801"/>
    </source>
</evidence>
<dbReference type="InterPro" id="IPR023365">
    <property type="entry name" value="Sortase_dom-sf"/>
</dbReference>
<dbReference type="GO" id="GO:0016787">
    <property type="term" value="F:hydrolase activity"/>
    <property type="evidence" value="ECO:0007669"/>
    <property type="project" value="UniProtKB-KW"/>
</dbReference>
<dbReference type="SUPFAM" id="SSF63817">
    <property type="entry name" value="Sortase"/>
    <property type="match status" value="1"/>
</dbReference>
<keyword evidence="2" id="KW-0812">Transmembrane</keyword>
<evidence type="ECO:0000256" key="2">
    <source>
        <dbReference type="SAM" id="Phobius"/>
    </source>
</evidence>